<proteinExistence type="predicted"/>
<dbReference type="InterPro" id="IPR032329">
    <property type="entry name" value="DUF4855"/>
</dbReference>
<dbReference type="RefSeq" id="WP_121120721.1">
    <property type="nucleotide sequence ID" value="NZ_RBWS01000001.1"/>
</dbReference>
<dbReference type="Pfam" id="PF16147">
    <property type="entry name" value="DUF4855"/>
    <property type="match status" value="1"/>
</dbReference>
<dbReference type="OrthoDB" id="3799295at2"/>
<organism evidence="2 3">
    <name type="scientific">Sphingobacterium puteale</name>
    <dbReference type="NCBI Taxonomy" id="2420510"/>
    <lineage>
        <taxon>Bacteria</taxon>
        <taxon>Pseudomonadati</taxon>
        <taxon>Bacteroidota</taxon>
        <taxon>Sphingobacteriia</taxon>
        <taxon>Sphingobacteriales</taxon>
        <taxon>Sphingobacteriaceae</taxon>
        <taxon>Sphingobacterium</taxon>
    </lineage>
</organism>
<protein>
    <submittedName>
        <fullName evidence="2">DUF4855 domain-containing protein</fullName>
    </submittedName>
</protein>
<name>A0A420W473_9SPHI</name>
<dbReference type="AlphaFoldDB" id="A0A420W473"/>
<evidence type="ECO:0000313" key="2">
    <source>
        <dbReference type="EMBL" id="RKO73398.1"/>
    </source>
</evidence>
<feature type="chain" id="PRO_5019250594" evidence="1">
    <location>
        <begin position="19"/>
        <end position="360"/>
    </location>
</feature>
<sequence>MKSVLLGIFGMLSLSLRAQDFMPLVSSKTNYITDLALIYQGGIHRPDWNPEQIAHYVYRKERGKVDFLFDGFLFIEFKDGKGKDYSIGYEKEHTGKKEWAWLLDRNFEKQKAVPALNEVLKDLSKQGIRPTQRRKVVLTLPEPIFGQQDWGELNGRKLSFTNEDDRFDACKWYIDTALAYWKKSQLDQLDFAGFYWVAEQNSDGQHLIPRIAAYIKQKGLKFYWIPYWKAEGHGDWQKVGFDAAYQQPNHFFEENIPDSRLDEACDFAKAHGMGMEMEFDSRVEQTNFEKRLQAYIDAFEKHGVLQHAAMAYYEGGDAMMKLAASADPKNRAIYKKVGDLIVERQKKADEIRKVKPRKTK</sequence>
<keyword evidence="1" id="KW-0732">Signal</keyword>
<feature type="signal peptide" evidence="1">
    <location>
        <begin position="1"/>
        <end position="18"/>
    </location>
</feature>
<evidence type="ECO:0000313" key="3">
    <source>
        <dbReference type="Proteomes" id="UP000282423"/>
    </source>
</evidence>
<keyword evidence="3" id="KW-1185">Reference proteome</keyword>
<gene>
    <name evidence="2" type="ORF">D7322_01660</name>
</gene>
<dbReference type="EMBL" id="RBWS01000001">
    <property type="protein sequence ID" value="RKO73398.1"/>
    <property type="molecule type" value="Genomic_DNA"/>
</dbReference>
<evidence type="ECO:0000256" key="1">
    <source>
        <dbReference type="SAM" id="SignalP"/>
    </source>
</evidence>
<dbReference type="Proteomes" id="UP000282423">
    <property type="component" value="Unassembled WGS sequence"/>
</dbReference>
<reference evidence="2 3" key="1">
    <citation type="submission" date="2018-10" db="EMBL/GenBank/DDBJ databases">
        <title>Sphingobacterium sp. M05W1-28.</title>
        <authorList>
            <person name="Cai H."/>
        </authorList>
    </citation>
    <scope>NUCLEOTIDE SEQUENCE [LARGE SCALE GENOMIC DNA]</scope>
    <source>
        <strain evidence="2 3">M05W1-28</strain>
    </source>
</reference>
<comment type="caution">
    <text evidence="2">The sequence shown here is derived from an EMBL/GenBank/DDBJ whole genome shotgun (WGS) entry which is preliminary data.</text>
</comment>
<accession>A0A420W473</accession>